<dbReference type="Pfam" id="PF01797">
    <property type="entry name" value="Y1_Tnp"/>
    <property type="match status" value="1"/>
</dbReference>
<dbReference type="Proteomes" id="UP000568888">
    <property type="component" value="Unassembled WGS sequence"/>
</dbReference>
<dbReference type="PANTHER" id="PTHR34322:SF2">
    <property type="entry name" value="TRANSPOSASE IS200-LIKE DOMAIN-CONTAINING PROTEIN"/>
    <property type="match status" value="1"/>
</dbReference>
<dbReference type="EMBL" id="BLXY01000009">
    <property type="protein sequence ID" value="GFO65392.1"/>
    <property type="molecule type" value="Genomic_DNA"/>
</dbReference>
<sequence length="283" mass="32054">MSEAVDKFGFNLHAFALMTNHYHLIVETPESNLSKIMHYLNSSYSTYTNIKRKRCGHLFQGRFKSIVVDTDTYLLELSRYVHLNPVRAHLVAKPSDYAHSSYRTYIGSEKATFVTTSTILGMLSSVPREARKKYGTFVDSVTEVEQASPLTNLYGGIILGRTNFIKDALSRIEVHRLEREETSYRKALSASELASDVLSAVGLMFQMSPDALKEKGQNEFKKKILYILKRRTSATNHEIGEIVGMSGVAVAKAYQRFVRDVITNSRLREEIEELEAKLSRVKG</sequence>
<name>A0A6V8MZ22_9BACT</name>
<dbReference type="AlphaFoldDB" id="A0A6V8MZ22"/>
<dbReference type="Gene3D" id="3.30.70.1290">
    <property type="entry name" value="Transposase IS200-like"/>
    <property type="match status" value="1"/>
</dbReference>
<feature type="domain" description="Transposase IS200-like" evidence="1">
    <location>
        <begin position="1"/>
        <end position="84"/>
    </location>
</feature>
<dbReference type="SUPFAM" id="SSF48295">
    <property type="entry name" value="TrpR-like"/>
    <property type="match status" value="1"/>
</dbReference>
<dbReference type="SMART" id="SM01321">
    <property type="entry name" value="Y1_Tnp"/>
    <property type="match status" value="1"/>
</dbReference>
<evidence type="ECO:0000259" key="1">
    <source>
        <dbReference type="SMART" id="SM01321"/>
    </source>
</evidence>
<dbReference type="GO" id="GO:0006313">
    <property type="term" value="P:DNA transposition"/>
    <property type="evidence" value="ECO:0007669"/>
    <property type="project" value="InterPro"/>
</dbReference>
<gene>
    <name evidence="2" type="ORF">GMPD_33110</name>
</gene>
<organism evidence="2 3">
    <name type="scientific">Geomonas paludis</name>
    <dbReference type="NCBI Taxonomy" id="2740185"/>
    <lineage>
        <taxon>Bacteria</taxon>
        <taxon>Pseudomonadati</taxon>
        <taxon>Thermodesulfobacteriota</taxon>
        <taxon>Desulfuromonadia</taxon>
        <taxon>Geobacterales</taxon>
        <taxon>Geobacteraceae</taxon>
        <taxon>Geomonas</taxon>
    </lineage>
</organism>
<dbReference type="InterPro" id="IPR002686">
    <property type="entry name" value="Transposase_17"/>
</dbReference>
<dbReference type="Gene3D" id="1.10.1750.10">
    <property type="match status" value="1"/>
</dbReference>
<dbReference type="GO" id="GO:0004803">
    <property type="term" value="F:transposase activity"/>
    <property type="evidence" value="ECO:0007669"/>
    <property type="project" value="InterPro"/>
</dbReference>
<accession>A0A6V8MZ22</accession>
<dbReference type="InterPro" id="IPR010921">
    <property type="entry name" value="Trp_repressor/repl_initiator"/>
</dbReference>
<evidence type="ECO:0000313" key="2">
    <source>
        <dbReference type="EMBL" id="GFO65392.1"/>
    </source>
</evidence>
<reference evidence="3" key="1">
    <citation type="submission" date="2020-06" db="EMBL/GenBank/DDBJ databases">
        <title>Draft genomic sequecing of Geomonas sp. Red736.</title>
        <authorList>
            <person name="Itoh H."/>
            <person name="Xu Z.X."/>
            <person name="Ushijima N."/>
            <person name="Masuda Y."/>
            <person name="Shiratori Y."/>
            <person name="Senoo K."/>
        </authorList>
    </citation>
    <scope>NUCLEOTIDE SEQUENCE [LARGE SCALE GENOMIC DNA]</scope>
    <source>
        <strain evidence="3">Red736</strain>
    </source>
</reference>
<protein>
    <submittedName>
        <fullName evidence="2">Transposase</fullName>
    </submittedName>
</protein>
<dbReference type="PANTHER" id="PTHR34322">
    <property type="entry name" value="TRANSPOSASE, Y1_TNP DOMAIN-CONTAINING"/>
    <property type="match status" value="1"/>
</dbReference>
<dbReference type="InterPro" id="IPR036515">
    <property type="entry name" value="Transposase_17_sf"/>
</dbReference>
<dbReference type="SUPFAM" id="SSF143422">
    <property type="entry name" value="Transposase IS200-like"/>
    <property type="match status" value="1"/>
</dbReference>
<proteinExistence type="predicted"/>
<comment type="caution">
    <text evidence="2">The sequence shown here is derived from an EMBL/GenBank/DDBJ whole genome shotgun (WGS) entry which is preliminary data.</text>
</comment>
<evidence type="ECO:0000313" key="3">
    <source>
        <dbReference type="Proteomes" id="UP000568888"/>
    </source>
</evidence>
<dbReference type="GO" id="GO:0043565">
    <property type="term" value="F:sequence-specific DNA binding"/>
    <property type="evidence" value="ECO:0007669"/>
    <property type="project" value="InterPro"/>
</dbReference>